<dbReference type="Proteomes" id="UP000596902">
    <property type="component" value="Unassembled WGS sequence"/>
</dbReference>
<keyword evidence="2" id="KW-1133">Transmembrane helix</keyword>
<dbReference type="EMBL" id="JAAABM010000012">
    <property type="protein sequence ID" value="KAF7673817.1"/>
    <property type="molecule type" value="Genomic_DNA"/>
</dbReference>
<evidence type="ECO:0000256" key="1">
    <source>
        <dbReference type="SAM" id="MobiDB-lite"/>
    </source>
</evidence>
<sequence length="351" mass="37792">MAILPNVVYQSNILRPRTATENSLSSGAIAGVVLGSLCGLLVFLVIFWTCAWRTRQRSPNLDEPLFPSEDHPPLHAPAIALPPVPADPTESGVTPLEIDSINTVDPWKVEYQPNPVMFPHLSVSIGNIHHEDEEEGVLFSANETSLRRPESIIEVCGTRSNSFGNPSAIYAAANGTESKGTSPPLQGINTKPSGDAVPPSKSSRSDLPMDDILPVTTTSEVPTSYERKSPCQSGPGTVEIINTTPIKSSELCPGSCDTGIIVASSPRSLTEVNSSTRTLSLRASSRTSPTDNPSVSKAIMFPSKSVEADTDPVYPCSICHLKFRTPGLRRYVAFNHKRYSVFKPLCSPKLL</sequence>
<keyword evidence="2" id="KW-0812">Transmembrane</keyword>
<accession>A0A8H7AYR1</accession>
<keyword evidence="2" id="KW-0472">Membrane</keyword>
<organism evidence="3 4">
    <name type="scientific">Alternaria burnsii</name>
    <dbReference type="NCBI Taxonomy" id="1187904"/>
    <lineage>
        <taxon>Eukaryota</taxon>
        <taxon>Fungi</taxon>
        <taxon>Dikarya</taxon>
        <taxon>Ascomycota</taxon>
        <taxon>Pezizomycotina</taxon>
        <taxon>Dothideomycetes</taxon>
        <taxon>Pleosporomycetidae</taxon>
        <taxon>Pleosporales</taxon>
        <taxon>Pleosporineae</taxon>
        <taxon>Pleosporaceae</taxon>
        <taxon>Alternaria</taxon>
        <taxon>Alternaria sect. Alternaria</taxon>
    </lineage>
</organism>
<evidence type="ECO:0000313" key="4">
    <source>
        <dbReference type="Proteomes" id="UP000596902"/>
    </source>
</evidence>
<dbReference type="GeneID" id="62206657"/>
<feature type="transmembrane region" description="Helical" evidence="2">
    <location>
        <begin position="28"/>
        <end position="51"/>
    </location>
</feature>
<evidence type="ECO:0000313" key="3">
    <source>
        <dbReference type="EMBL" id="KAF7673817.1"/>
    </source>
</evidence>
<feature type="compositionally biased region" description="Polar residues" evidence="1">
    <location>
        <begin position="175"/>
        <end position="192"/>
    </location>
</feature>
<protein>
    <submittedName>
        <fullName evidence="3">Uncharacterized protein</fullName>
    </submittedName>
</protein>
<name>A0A8H7AYR1_9PLEO</name>
<dbReference type="RefSeq" id="XP_038784144.1">
    <property type="nucleotide sequence ID" value="XM_038933479.1"/>
</dbReference>
<reference evidence="3" key="2">
    <citation type="submission" date="2020-08" db="EMBL/GenBank/DDBJ databases">
        <title>Draft Genome Sequence of Cumin Blight Pathogen Alternaria burnsii.</title>
        <authorList>
            <person name="Feng Z."/>
        </authorList>
    </citation>
    <scope>NUCLEOTIDE SEQUENCE</scope>
    <source>
        <strain evidence="3">CBS107.38</strain>
    </source>
</reference>
<reference evidence="3" key="1">
    <citation type="submission" date="2020-01" db="EMBL/GenBank/DDBJ databases">
        <authorList>
            <person name="Feng Z.H.Z."/>
        </authorList>
    </citation>
    <scope>NUCLEOTIDE SEQUENCE</scope>
    <source>
        <strain evidence="3">CBS107.38</strain>
    </source>
</reference>
<feature type="region of interest" description="Disordered" evidence="1">
    <location>
        <begin position="174"/>
        <end position="212"/>
    </location>
</feature>
<keyword evidence="4" id="KW-1185">Reference proteome</keyword>
<comment type="caution">
    <text evidence="3">The sequence shown here is derived from an EMBL/GenBank/DDBJ whole genome shotgun (WGS) entry which is preliminary data.</text>
</comment>
<proteinExistence type="predicted"/>
<dbReference type="AlphaFoldDB" id="A0A8H7AYR1"/>
<evidence type="ECO:0000256" key="2">
    <source>
        <dbReference type="SAM" id="Phobius"/>
    </source>
</evidence>
<gene>
    <name evidence="3" type="ORF">GT037_008432</name>
</gene>